<dbReference type="AlphaFoldDB" id="A0A2Y8ZT63"/>
<feature type="region of interest" description="Disordered" evidence="2">
    <location>
        <begin position="56"/>
        <end position="77"/>
    </location>
</feature>
<dbReference type="OrthoDB" id="525039at2"/>
<dbReference type="RefSeq" id="WP_109686278.1">
    <property type="nucleotide sequence ID" value="NZ_QGDN01000001.1"/>
</dbReference>
<dbReference type="Pfam" id="PF04203">
    <property type="entry name" value="Sortase"/>
    <property type="match status" value="1"/>
</dbReference>
<protein>
    <submittedName>
        <fullName evidence="3">Sortase family protein</fullName>
    </submittedName>
</protein>
<keyword evidence="4" id="KW-1185">Reference proteome</keyword>
<dbReference type="Gene3D" id="2.40.260.10">
    <property type="entry name" value="Sortase"/>
    <property type="match status" value="1"/>
</dbReference>
<dbReference type="SUPFAM" id="SSF63817">
    <property type="entry name" value="Sortase"/>
    <property type="match status" value="1"/>
</dbReference>
<sequence length="220" mass="22957">MSRSATRTEVRWVIAVFLAVLTASVCAAWGLTHRYEAPTPPDEAVAAAPGVARTPVPAAPSVTRGVRPADNPAPRPHRVSIPAIGVSLELIALGLQPDGTLAVPSGENELKGAWFTGSPAPGSIGPAVIEAHVTTATGKGPFFRLASLTAGDAATVQLADGRSVTFRVYRVARYPKDAFPTGEVYGNTAGPELRLITCGGEFDRSTGHFDDNTVVYARLT</sequence>
<dbReference type="InterPro" id="IPR005754">
    <property type="entry name" value="Sortase"/>
</dbReference>
<dbReference type="InterPro" id="IPR042001">
    <property type="entry name" value="Sortase_F"/>
</dbReference>
<dbReference type="EMBL" id="UESZ01000001">
    <property type="protein sequence ID" value="SSA35174.1"/>
    <property type="molecule type" value="Genomic_DNA"/>
</dbReference>
<dbReference type="CDD" id="cd05829">
    <property type="entry name" value="Sortase_F"/>
    <property type="match status" value="1"/>
</dbReference>
<evidence type="ECO:0000313" key="4">
    <source>
        <dbReference type="Proteomes" id="UP000250028"/>
    </source>
</evidence>
<accession>A0A2Y8ZT63</accession>
<keyword evidence="1" id="KW-0378">Hydrolase</keyword>
<evidence type="ECO:0000256" key="1">
    <source>
        <dbReference type="ARBA" id="ARBA00022801"/>
    </source>
</evidence>
<name>A0A2Y8ZT63_9MICO</name>
<dbReference type="Proteomes" id="UP000250028">
    <property type="component" value="Unassembled WGS sequence"/>
</dbReference>
<evidence type="ECO:0000256" key="2">
    <source>
        <dbReference type="SAM" id="MobiDB-lite"/>
    </source>
</evidence>
<organism evidence="3 4">
    <name type="scientific">Branchiibius hedensis</name>
    <dbReference type="NCBI Taxonomy" id="672460"/>
    <lineage>
        <taxon>Bacteria</taxon>
        <taxon>Bacillati</taxon>
        <taxon>Actinomycetota</taxon>
        <taxon>Actinomycetes</taxon>
        <taxon>Micrococcales</taxon>
        <taxon>Dermacoccaceae</taxon>
        <taxon>Branchiibius</taxon>
    </lineage>
</organism>
<proteinExistence type="predicted"/>
<dbReference type="GO" id="GO:0016787">
    <property type="term" value="F:hydrolase activity"/>
    <property type="evidence" value="ECO:0007669"/>
    <property type="project" value="UniProtKB-KW"/>
</dbReference>
<evidence type="ECO:0000313" key="3">
    <source>
        <dbReference type="EMBL" id="SSA35174.1"/>
    </source>
</evidence>
<dbReference type="NCBIfam" id="NF033748">
    <property type="entry name" value="class_F_sortase"/>
    <property type="match status" value="1"/>
</dbReference>
<gene>
    <name evidence="3" type="ORF">SAMN04489750_2519</name>
</gene>
<dbReference type="InterPro" id="IPR023365">
    <property type="entry name" value="Sortase_dom-sf"/>
</dbReference>
<reference evidence="4" key="1">
    <citation type="submission" date="2016-10" db="EMBL/GenBank/DDBJ databases">
        <authorList>
            <person name="Varghese N."/>
            <person name="Submissions S."/>
        </authorList>
    </citation>
    <scope>NUCLEOTIDE SEQUENCE [LARGE SCALE GENOMIC DNA]</scope>
    <source>
        <strain evidence="4">DSM 22951</strain>
    </source>
</reference>